<evidence type="ECO:0000313" key="2">
    <source>
        <dbReference type="EMBL" id="KAF8704420.1"/>
    </source>
</evidence>
<dbReference type="SUPFAM" id="SSF56112">
    <property type="entry name" value="Protein kinase-like (PK-like)"/>
    <property type="match status" value="1"/>
</dbReference>
<evidence type="ECO:0008006" key="4">
    <source>
        <dbReference type="Google" id="ProtNLM"/>
    </source>
</evidence>
<protein>
    <recommendedName>
        <fullName evidence="4">Serine-threonine/tyrosine-protein kinase catalytic domain-containing protein</fullName>
    </recommendedName>
</protein>
<keyword evidence="3" id="KW-1185">Reference proteome</keyword>
<organism evidence="2 3">
    <name type="scientific">Digitaria exilis</name>
    <dbReference type="NCBI Taxonomy" id="1010633"/>
    <lineage>
        <taxon>Eukaryota</taxon>
        <taxon>Viridiplantae</taxon>
        <taxon>Streptophyta</taxon>
        <taxon>Embryophyta</taxon>
        <taxon>Tracheophyta</taxon>
        <taxon>Spermatophyta</taxon>
        <taxon>Magnoliopsida</taxon>
        <taxon>Liliopsida</taxon>
        <taxon>Poales</taxon>
        <taxon>Poaceae</taxon>
        <taxon>PACMAD clade</taxon>
        <taxon>Panicoideae</taxon>
        <taxon>Panicodae</taxon>
        <taxon>Paniceae</taxon>
        <taxon>Anthephorinae</taxon>
        <taxon>Digitaria</taxon>
    </lineage>
</organism>
<dbReference type="Gene3D" id="1.10.510.10">
    <property type="entry name" value="Transferase(Phosphotransferase) domain 1"/>
    <property type="match status" value="1"/>
</dbReference>
<dbReference type="InterPro" id="IPR011009">
    <property type="entry name" value="Kinase-like_dom_sf"/>
</dbReference>
<dbReference type="AlphaFoldDB" id="A0A835BVK0"/>
<gene>
    <name evidence="2" type="ORF">HU200_031441</name>
</gene>
<dbReference type="EMBL" id="JACEFO010001773">
    <property type="protein sequence ID" value="KAF8704420.1"/>
    <property type="molecule type" value="Genomic_DNA"/>
</dbReference>
<reference evidence="2" key="1">
    <citation type="submission" date="2020-07" db="EMBL/GenBank/DDBJ databases">
        <title>Genome sequence and genetic diversity analysis of an under-domesticated orphan crop, white fonio (Digitaria exilis).</title>
        <authorList>
            <person name="Bennetzen J.L."/>
            <person name="Chen S."/>
            <person name="Ma X."/>
            <person name="Wang X."/>
            <person name="Yssel A.E.J."/>
            <person name="Chaluvadi S.R."/>
            <person name="Johnson M."/>
            <person name="Gangashetty P."/>
            <person name="Hamidou F."/>
            <person name="Sanogo M.D."/>
            <person name="Zwaenepoel A."/>
            <person name="Wallace J."/>
            <person name="Van De Peer Y."/>
            <person name="Van Deynze A."/>
        </authorList>
    </citation>
    <scope>NUCLEOTIDE SEQUENCE</scope>
    <source>
        <tissue evidence="2">Leaves</tissue>
    </source>
</reference>
<feature type="compositionally biased region" description="Basic and acidic residues" evidence="1">
    <location>
        <begin position="107"/>
        <end position="126"/>
    </location>
</feature>
<feature type="compositionally biased region" description="Gly residues" evidence="1">
    <location>
        <begin position="81"/>
        <end position="96"/>
    </location>
</feature>
<feature type="region of interest" description="Disordered" evidence="1">
    <location>
        <begin position="71"/>
        <end position="153"/>
    </location>
</feature>
<evidence type="ECO:0000313" key="3">
    <source>
        <dbReference type="Proteomes" id="UP000636709"/>
    </source>
</evidence>
<accession>A0A835BVK0</accession>
<sequence>MTSILSAQGSWNCLQSYTENWRFSTKSSKESDVYSYGVVLLELLTRKMAVDPSFPNDMDIVAGVLRAERHRQNRGRLRPGPHGGSLRHGGDGGGEQGPCAGAPVRGKGGEPEAVHGRRREGADGREAPAGAGRSLSKKQGKAGPGSQSQSSSY</sequence>
<dbReference type="OrthoDB" id="781197at2759"/>
<dbReference type="Proteomes" id="UP000636709">
    <property type="component" value="Unassembled WGS sequence"/>
</dbReference>
<evidence type="ECO:0000256" key="1">
    <source>
        <dbReference type="SAM" id="MobiDB-lite"/>
    </source>
</evidence>
<name>A0A835BVK0_9POAL</name>
<proteinExistence type="predicted"/>
<comment type="caution">
    <text evidence="2">The sequence shown here is derived from an EMBL/GenBank/DDBJ whole genome shotgun (WGS) entry which is preliminary data.</text>
</comment>